<accession>A0ABN3LR53</accession>
<gene>
    <name evidence="2" type="ORF">GCM10010276_26700</name>
</gene>
<comment type="caution">
    <text evidence="2">The sequence shown here is derived from an EMBL/GenBank/DDBJ whole genome shotgun (WGS) entry which is preliminary data.</text>
</comment>
<dbReference type="EMBL" id="BAAASG010000007">
    <property type="protein sequence ID" value="GAA2487018.1"/>
    <property type="molecule type" value="Genomic_DNA"/>
</dbReference>
<evidence type="ECO:0000313" key="3">
    <source>
        <dbReference type="Proteomes" id="UP001501777"/>
    </source>
</evidence>
<organism evidence="2 3">
    <name type="scientific">Streptomyces longisporus</name>
    <dbReference type="NCBI Taxonomy" id="1948"/>
    <lineage>
        <taxon>Bacteria</taxon>
        <taxon>Bacillati</taxon>
        <taxon>Actinomycetota</taxon>
        <taxon>Actinomycetes</taxon>
        <taxon>Kitasatosporales</taxon>
        <taxon>Streptomycetaceae</taxon>
        <taxon>Streptomyces</taxon>
    </lineage>
</organism>
<dbReference type="Pfam" id="PF13560">
    <property type="entry name" value="HTH_31"/>
    <property type="match status" value="1"/>
</dbReference>
<keyword evidence="3" id="KW-1185">Reference proteome</keyword>
<dbReference type="PROSITE" id="PS50943">
    <property type="entry name" value="HTH_CROC1"/>
    <property type="match status" value="1"/>
</dbReference>
<evidence type="ECO:0000313" key="2">
    <source>
        <dbReference type="EMBL" id="GAA2487018.1"/>
    </source>
</evidence>
<dbReference type="CDD" id="cd00093">
    <property type="entry name" value="HTH_XRE"/>
    <property type="match status" value="1"/>
</dbReference>
<dbReference type="Proteomes" id="UP001501777">
    <property type="component" value="Unassembled WGS sequence"/>
</dbReference>
<protein>
    <recommendedName>
        <fullName evidence="1">HTH cro/C1-type domain-containing protein</fullName>
    </recommendedName>
</protein>
<dbReference type="InterPro" id="IPR010982">
    <property type="entry name" value="Lambda_DNA-bd_dom_sf"/>
</dbReference>
<name>A0ABN3LR53_STRLO</name>
<reference evidence="2 3" key="1">
    <citation type="journal article" date="2019" name="Int. J. Syst. Evol. Microbiol.">
        <title>The Global Catalogue of Microorganisms (GCM) 10K type strain sequencing project: providing services to taxonomists for standard genome sequencing and annotation.</title>
        <authorList>
            <consortium name="The Broad Institute Genomics Platform"/>
            <consortium name="The Broad Institute Genome Sequencing Center for Infectious Disease"/>
            <person name="Wu L."/>
            <person name="Ma J."/>
        </authorList>
    </citation>
    <scope>NUCLEOTIDE SEQUENCE [LARGE SCALE GENOMIC DNA]</scope>
    <source>
        <strain evidence="2 3">JCM 4395</strain>
    </source>
</reference>
<proteinExistence type="predicted"/>
<dbReference type="Gene3D" id="1.10.260.40">
    <property type="entry name" value="lambda repressor-like DNA-binding domains"/>
    <property type="match status" value="1"/>
</dbReference>
<feature type="domain" description="HTH cro/C1-type" evidence="1">
    <location>
        <begin position="21"/>
        <end position="74"/>
    </location>
</feature>
<evidence type="ECO:0000259" key="1">
    <source>
        <dbReference type="PROSITE" id="PS50943"/>
    </source>
</evidence>
<sequence>MTEQATSDDEALERMIAVRTREYRKAAGLSVGWTAQRVRISKAMLSKIENARTACSLTTLSRPARSRDVPATALLRGMDGEREAADAARA</sequence>
<dbReference type="RefSeq" id="WP_344400385.1">
    <property type="nucleotide sequence ID" value="NZ_BAAASG010000007.1"/>
</dbReference>
<dbReference type="SUPFAM" id="SSF47413">
    <property type="entry name" value="lambda repressor-like DNA-binding domains"/>
    <property type="match status" value="1"/>
</dbReference>
<dbReference type="InterPro" id="IPR001387">
    <property type="entry name" value="Cro/C1-type_HTH"/>
</dbReference>